<comment type="caution">
    <text evidence="1">The sequence shown here is derived from an EMBL/GenBank/DDBJ whole genome shotgun (WGS) entry which is preliminary data.</text>
</comment>
<name>A0A8H6G729_9LECA</name>
<accession>A0A8H6G729</accession>
<reference evidence="1 2" key="1">
    <citation type="journal article" date="2020" name="Genomics">
        <title>Complete, high-quality genomes from long-read metagenomic sequencing of two wolf lichen thalli reveals enigmatic genome architecture.</title>
        <authorList>
            <person name="McKenzie S.K."/>
            <person name="Walston R.F."/>
            <person name="Allen J.L."/>
        </authorList>
    </citation>
    <scope>NUCLEOTIDE SEQUENCE [LARGE SCALE GENOMIC DNA]</scope>
    <source>
        <strain evidence="1">WasteWater2</strain>
    </source>
</reference>
<dbReference type="AlphaFoldDB" id="A0A8H6G729"/>
<proteinExistence type="predicted"/>
<gene>
    <name evidence="1" type="ORF">HO173_000444</name>
</gene>
<organism evidence="1 2">
    <name type="scientific">Letharia columbiana</name>
    <dbReference type="NCBI Taxonomy" id="112416"/>
    <lineage>
        <taxon>Eukaryota</taxon>
        <taxon>Fungi</taxon>
        <taxon>Dikarya</taxon>
        <taxon>Ascomycota</taxon>
        <taxon>Pezizomycotina</taxon>
        <taxon>Lecanoromycetes</taxon>
        <taxon>OSLEUM clade</taxon>
        <taxon>Lecanoromycetidae</taxon>
        <taxon>Lecanorales</taxon>
        <taxon>Lecanorineae</taxon>
        <taxon>Parmeliaceae</taxon>
        <taxon>Letharia</taxon>
    </lineage>
</organism>
<evidence type="ECO:0000313" key="1">
    <source>
        <dbReference type="EMBL" id="KAF6241732.1"/>
    </source>
</evidence>
<evidence type="ECO:0000313" key="2">
    <source>
        <dbReference type="Proteomes" id="UP000578531"/>
    </source>
</evidence>
<dbReference type="EMBL" id="JACCJC010000001">
    <property type="protein sequence ID" value="KAF6241732.1"/>
    <property type="molecule type" value="Genomic_DNA"/>
</dbReference>
<dbReference type="RefSeq" id="XP_037170972.1">
    <property type="nucleotide sequence ID" value="XM_037302393.1"/>
</dbReference>
<dbReference type="Proteomes" id="UP000578531">
    <property type="component" value="Unassembled WGS sequence"/>
</dbReference>
<dbReference type="GeneID" id="59282123"/>
<keyword evidence="2" id="KW-1185">Reference proteome</keyword>
<sequence>MSHRPEVPHPNDDAAQVEEFLIKNFLVLNARKDRTEAKLKAQKTIVDGSGLYEISEEDWRAKYGIQGVIYTTSCNVANMAT</sequence>
<protein>
    <submittedName>
        <fullName evidence="1">Uncharacterized protein</fullName>
    </submittedName>
</protein>